<keyword evidence="1" id="KW-0677">Repeat</keyword>
<dbReference type="Pfam" id="PF05593">
    <property type="entry name" value="RHS_repeat"/>
    <property type="match status" value="2"/>
</dbReference>
<dbReference type="EMBL" id="JAPDDT010000011">
    <property type="protein sequence ID" value="MCW1925039.1"/>
    <property type="molecule type" value="Genomic_DNA"/>
</dbReference>
<dbReference type="NCBIfam" id="TIGR03696">
    <property type="entry name" value="Rhs_assc_core"/>
    <property type="match status" value="1"/>
</dbReference>
<dbReference type="InterPro" id="IPR031325">
    <property type="entry name" value="RHS_repeat"/>
</dbReference>
<organism evidence="4 5">
    <name type="scientific">Luteolibacter arcticus</name>
    <dbReference type="NCBI Taxonomy" id="1581411"/>
    <lineage>
        <taxon>Bacteria</taxon>
        <taxon>Pseudomonadati</taxon>
        <taxon>Verrucomicrobiota</taxon>
        <taxon>Verrucomicrobiia</taxon>
        <taxon>Verrucomicrobiales</taxon>
        <taxon>Verrucomicrobiaceae</taxon>
        <taxon>Luteolibacter</taxon>
    </lineage>
</organism>
<feature type="compositionally biased region" description="Low complexity" evidence="2">
    <location>
        <begin position="37"/>
        <end position="52"/>
    </location>
</feature>
<dbReference type="InterPro" id="IPR022385">
    <property type="entry name" value="Rhs_assc_core"/>
</dbReference>
<dbReference type="InterPro" id="IPR050708">
    <property type="entry name" value="T6SS_VgrG/RHS"/>
</dbReference>
<accession>A0ABT3GNE8</accession>
<evidence type="ECO:0000256" key="1">
    <source>
        <dbReference type="ARBA" id="ARBA00022737"/>
    </source>
</evidence>
<dbReference type="InterPro" id="IPR006530">
    <property type="entry name" value="YD"/>
</dbReference>
<dbReference type="RefSeq" id="WP_264489147.1">
    <property type="nucleotide sequence ID" value="NZ_JAPDDT010000011.1"/>
</dbReference>
<reference evidence="4 5" key="1">
    <citation type="submission" date="2022-10" db="EMBL/GenBank/DDBJ databases">
        <title>Luteolibacter arcticus strain CCTCC AB 2014275, whole genome shotgun sequencing project.</title>
        <authorList>
            <person name="Zhao G."/>
            <person name="Shen L."/>
        </authorList>
    </citation>
    <scope>NUCLEOTIDE SEQUENCE [LARGE SCALE GENOMIC DNA]</scope>
    <source>
        <strain evidence="4 5">CCTCC AB 2014275</strain>
    </source>
</reference>
<dbReference type="PANTHER" id="PTHR32305:SF15">
    <property type="entry name" value="PROTEIN RHSA-RELATED"/>
    <property type="match status" value="1"/>
</dbReference>
<proteinExistence type="predicted"/>
<feature type="domain" description="Teneurin-like YD-shell" evidence="3">
    <location>
        <begin position="973"/>
        <end position="1134"/>
    </location>
</feature>
<dbReference type="PANTHER" id="PTHR32305">
    <property type="match status" value="1"/>
</dbReference>
<evidence type="ECO:0000313" key="4">
    <source>
        <dbReference type="EMBL" id="MCW1925039.1"/>
    </source>
</evidence>
<sequence>MTSRSPLKRLLATLLLFLVATAIFYFARRTEIPPGSAPVHSDSPSPDPASRPTLSSSQPKAGSAASPRNVFAAPMASATNLSSEESTAFAALEEQYIAARGQESTESARLLGEYLARFPGSPLAVSLWQEKAAIERRHGRLTDSLKSLETAWRLGAAATGLEDKRIAEAALSELLVTYARMGKKEELTNTIADARNRSLGGMATEALRRADETAWFLKNQAEQNVFCGFSAANEICVPAGKKPIFPDVHDEEEKVTFIRDGLSLFELRAHSHEAGGDLEIFKRGTATELPVPSIIHWKFGHYSSITEKSGDLYRVKDLHLKLDSWVSAQTLAEETSGYLLAAATTSMPGGYSAVGHDEAKTVFGRHCIHGRADEGPNVPEKPGNLPPLKEPPTGCPMTSHSFGLLNPGLELHDTPISYQPAYGPRIAFNLEFDQRSTIVSDIQQHANFGPRWTYGMLGYVELTGTGTPSSSVSLVAGDGTFYRYNWSSSTGTYTSTNQSRSKLNYIAAGLGGPGFRLTAPDGSEMVYTAPNSPTPTRFHLASAKDPTGNAMTLGYDASLRLSTVTDAAGYVTTLSFAPVAGDQVPDDTKKVRSITDPFGRTASFKYTATGQLYRIIDPAGIVSEFAYAATGDFVQSLTTPYGITTFSWGDLPGINNEPGRFIESTDPNGDKERAEANDYSGFPANGVDPNPAPASVTVDGTAVPFFPKNDNLYYRNTFYWNKLQMKAFPRDFSKAFIYNWKADSSSTITGVLNSVKAPLEGRVWFNYPGQAGPDSIGTSSSASKTVRAVEAPDGLPVWAIEQTEYDAAYGNPARTIDSQGRETVIEYNNDNSVPGAVKGIDVTAVKQKRGANYETLVRYSNFLNHQPQTVIDAAGQTTQIQYNVVGQVTSVTNPKGEVTTFAYHAADAAGKRRKGRLASIDGPLPGAADSTAFDYDSAGNVASVTGSDSYTLAYTYDSLDRLTRVTFPDATYTETTYQNLSPVSFRDRLGRMTQMVYNSLRQLESVTDPAGRTVKYGWCKCGDLRQIVDAMGRATTWRHDANNRISAKVYADGSTISYGYETFSGRLRTITDEKGQIKTLSYQPDGNLTAIGYHSSERPTPGVSFTYDPDDGRLTGMTDGIGVTSYAYHPITGNSSPGAGQLASVDGPWANDTIAYQYDPLGRVVSRAINGVAQTVAFDSNGRVSGITNPLGNFTYAYDGATSRLLSATHGGGVKTEYSYYPAAQDFRLQRIRNLKADGVTPVSVFDYTYDAESRILTWKQQEDNASASAKTWTFGYDNADQLTSALVTQGASTVNSYGWAYDPAANRLSETVEANTTTSAYNALNELNLTSSALAAKTYEWDAEDRLIAINQGSTRSEFTYDGVGRRVRMVEKTSGVETTNQTYVWTGLEVAERRDTTGSLIQQRYYPQGFTGIANGPTGTHLYTVDHLGSIREVLNNSGATQERINYDAWGKPTFSNTTPVASFAFTGHLWHPSSSTHLSPFRAYSALIGRWLSRDPIAENDDINMYAYVKNNPINSIDPTGLACVAKDGMVKCTVPDGGPTIEFPRPKGWPDIMDSNSSNHHSYNIAVSLGNASEDCVMNGITQNPTPGSPSPATVDGTSNNATPTGIQNLYDSIDFISSFGGDTEAHNNSPVMSYITNNGKVIVNVTQPGHPLHPGYVARSIGGGKINNQGEGTGWRQGPYSPFAGSINNVWKGQTKGILKNCECP</sequence>
<dbReference type="Pfam" id="PF25023">
    <property type="entry name" value="TEN_YD-shell"/>
    <property type="match status" value="2"/>
</dbReference>
<evidence type="ECO:0000313" key="5">
    <source>
        <dbReference type="Proteomes" id="UP001320876"/>
    </source>
</evidence>
<name>A0ABT3GNE8_9BACT</name>
<keyword evidence="5" id="KW-1185">Reference proteome</keyword>
<dbReference type="Proteomes" id="UP001320876">
    <property type="component" value="Unassembled WGS sequence"/>
</dbReference>
<gene>
    <name evidence="4" type="ORF">OKA05_20935</name>
</gene>
<feature type="domain" description="Teneurin-like YD-shell" evidence="3">
    <location>
        <begin position="1151"/>
        <end position="1517"/>
    </location>
</feature>
<evidence type="ECO:0000259" key="3">
    <source>
        <dbReference type="Pfam" id="PF25023"/>
    </source>
</evidence>
<dbReference type="Gene3D" id="2.180.10.10">
    <property type="entry name" value="RHS repeat-associated core"/>
    <property type="match status" value="3"/>
</dbReference>
<protein>
    <recommendedName>
        <fullName evidence="3">Teneurin-like YD-shell domain-containing protein</fullName>
    </recommendedName>
</protein>
<evidence type="ECO:0000256" key="2">
    <source>
        <dbReference type="SAM" id="MobiDB-lite"/>
    </source>
</evidence>
<dbReference type="NCBIfam" id="TIGR01643">
    <property type="entry name" value="YD_repeat_2x"/>
    <property type="match status" value="4"/>
</dbReference>
<feature type="region of interest" description="Disordered" evidence="2">
    <location>
        <begin position="35"/>
        <end position="66"/>
    </location>
</feature>
<comment type="caution">
    <text evidence="4">The sequence shown here is derived from an EMBL/GenBank/DDBJ whole genome shotgun (WGS) entry which is preliminary data.</text>
</comment>
<dbReference type="InterPro" id="IPR056823">
    <property type="entry name" value="TEN-like_YD-shell"/>
</dbReference>